<dbReference type="PROSITE" id="PS50943">
    <property type="entry name" value="HTH_CROC1"/>
    <property type="match status" value="1"/>
</dbReference>
<keyword evidence="3" id="KW-1185">Reference proteome</keyword>
<sequence>MTICDRIFDIIQEKRLKTSELAKKLEIKQSVISNWKKRNTNPPIEYSVVICEFLGISLEYLITGKEKQEGLTENEMEMLKYFRQLPEQLQLRELGRLESKAEQYSSGKSSNSMIG</sequence>
<proteinExistence type="predicted"/>
<accession>A0ABU4GS06</accession>
<dbReference type="InterPro" id="IPR001387">
    <property type="entry name" value="Cro/C1-type_HTH"/>
</dbReference>
<evidence type="ECO:0000259" key="1">
    <source>
        <dbReference type="PROSITE" id="PS50943"/>
    </source>
</evidence>
<comment type="caution">
    <text evidence="2">The sequence shown here is derived from an EMBL/GenBank/DDBJ whole genome shotgun (WGS) entry which is preliminary data.</text>
</comment>
<evidence type="ECO:0000313" key="3">
    <source>
        <dbReference type="Proteomes" id="UP001276854"/>
    </source>
</evidence>
<organism evidence="2 3">
    <name type="scientific">Clostridium boliviensis</name>
    <dbReference type="NCBI Taxonomy" id="318465"/>
    <lineage>
        <taxon>Bacteria</taxon>
        <taxon>Bacillati</taxon>
        <taxon>Bacillota</taxon>
        <taxon>Clostridia</taxon>
        <taxon>Eubacteriales</taxon>
        <taxon>Clostridiaceae</taxon>
        <taxon>Clostridium</taxon>
    </lineage>
</organism>
<dbReference type="SUPFAM" id="SSF47413">
    <property type="entry name" value="lambda repressor-like DNA-binding domains"/>
    <property type="match status" value="1"/>
</dbReference>
<name>A0ABU4GS06_9CLOT</name>
<dbReference type="Proteomes" id="UP001276854">
    <property type="component" value="Unassembled WGS sequence"/>
</dbReference>
<feature type="domain" description="HTH cro/C1-type" evidence="1">
    <location>
        <begin position="19"/>
        <end position="61"/>
    </location>
</feature>
<dbReference type="Gene3D" id="1.10.260.40">
    <property type="entry name" value="lambda repressor-like DNA-binding domains"/>
    <property type="match status" value="1"/>
</dbReference>
<dbReference type="InterPro" id="IPR010982">
    <property type="entry name" value="Lambda_DNA-bd_dom_sf"/>
</dbReference>
<dbReference type="Pfam" id="PF07022">
    <property type="entry name" value="Phage_CI_repr"/>
    <property type="match status" value="1"/>
</dbReference>
<protein>
    <submittedName>
        <fullName evidence="2">Helix-turn-helix domain-containing protein</fullName>
    </submittedName>
</protein>
<dbReference type="InterPro" id="IPR010744">
    <property type="entry name" value="Phage_CI_N"/>
</dbReference>
<dbReference type="CDD" id="cd00093">
    <property type="entry name" value="HTH_XRE"/>
    <property type="match status" value="1"/>
</dbReference>
<dbReference type="SMART" id="SM00530">
    <property type="entry name" value="HTH_XRE"/>
    <property type="match status" value="1"/>
</dbReference>
<gene>
    <name evidence="2" type="ORF">RZO55_22850</name>
</gene>
<dbReference type="EMBL" id="JAWONS010000324">
    <property type="protein sequence ID" value="MDW2800411.1"/>
    <property type="molecule type" value="Genomic_DNA"/>
</dbReference>
<reference evidence="2 3" key="1">
    <citation type="submission" date="2023-10" db="EMBL/GenBank/DDBJ databases">
        <title>A novel Glycoside Hydrolase 43-Like Enzyme from Clostrdium boliviensis is an Endo-xylanase, and a Candidate for Xylooligosaccharides Production from Different Xylan Substrates.</title>
        <authorList>
            <person name="Alvarez M.T."/>
            <person name="Rocabado-Villegas L.R."/>
            <person name="Salas-Veizaga D.M."/>
            <person name="Linares-Pasten J.A."/>
            <person name="Gudmundsdottir E.E."/>
            <person name="Hreggvidsson G.O."/>
            <person name="Adlercreutz P."/>
            <person name="Nordberg Karlsson E."/>
        </authorList>
    </citation>
    <scope>NUCLEOTIDE SEQUENCE [LARGE SCALE GENOMIC DNA]</scope>
    <source>
        <strain evidence="2 3">E-1</strain>
    </source>
</reference>
<evidence type="ECO:0000313" key="2">
    <source>
        <dbReference type="EMBL" id="MDW2800411.1"/>
    </source>
</evidence>